<proteinExistence type="predicted"/>
<evidence type="ECO:0000259" key="1">
    <source>
        <dbReference type="Pfam" id="PF05699"/>
    </source>
</evidence>
<dbReference type="SUPFAM" id="SSF53098">
    <property type="entry name" value="Ribonuclease H-like"/>
    <property type="match status" value="1"/>
</dbReference>
<accession>A0A662YSU5</accession>
<comment type="caution">
    <text evidence="2">The sequence shown here is derived from an EMBL/GenBank/DDBJ whole genome shotgun (WGS) entry which is preliminary data.</text>
</comment>
<dbReference type="InterPro" id="IPR052958">
    <property type="entry name" value="IFN-induced_PKR_regulator"/>
</dbReference>
<protein>
    <submittedName>
        <fullName evidence="2">52 kDa repressor of the inhibitor of the protein kinase</fullName>
    </submittedName>
</protein>
<organism evidence="2 3">
    <name type="scientific">Acipenser ruthenus</name>
    <name type="common">Sterlet sturgeon</name>
    <dbReference type="NCBI Taxonomy" id="7906"/>
    <lineage>
        <taxon>Eukaryota</taxon>
        <taxon>Metazoa</taxon>
        <taxon>Chordata</taxon>
        <taxon>Craniata</taxon>
        <taxon>Vertebrata</taxon>
        <taxon>Euteleostomi</taxon>
        <taxon>Actinopterygii</taxon>
        <taxon>Chondrostei</taxon>
        <taxon>Acipenseriformes</taxon>
        <taxon>Acipenseridae</taxon>
        <taxon>Acipenser</taxon>
    </lineage>
</organism>
<evidence type="ECO:0000313" key="3">
    <source>
        <dbReference type="Proteomes" id="UP000289886"/>
    </source>
</evidence>
<dbReference type="InterPro" id="IPR008906">
    <property type="entry name" value="HATC_C_dom"/>
</dbReference>
<evidence type="ECO:0000313" key="2">
    <source>
        <dbReference type="EMBL" id="RXM99215.1"/>
    </source>
</evidence>
<dbReference type="InterPro" id="IPR012337">
    <property type="entry name" value="RNaseH-like_sf"/>
</dbReference>
<gene>
    <name evidence="2" type="ORF">EOD39_11916</name>
</gene>
<dbReference type="GO" id="GO:0046983">
    <property type="term" value="F:protein dimerization activity"/>
    <property type="evidence" value="ECO:0007669"/>
    <property type="project" value="InterPro"/>
</dbReference>
<sequence length="120" mass="13827">MRLRCPVYKQLAELELWSHCNTDKSSSEICEILEDTVILYPNIHNILKVLLTMPVSTASAERSFSCLRRMKTYLRSTMSETRLTGLALMNIHHDVAINSEKVLRDFDATGTRRIPLLFQD</sequence>
<keyword evidence="3" id="KW-1185">Reference proteome</keyword>
<dbReference type="EMBL" id="SCEB01000434">
    <property type="protein sequence ID" value="RXM99215.1"/>
    <property type="molecule type" value="Genomic_DNA"/>
</dbReference>
<feature type="domain" description="HAT C-terminal dimerisation" evidence="1">
    <location>
        <begin position="24"/>
        <end position="94"/>
    </location>
</feature>
<dbReference type="PANTHER" id="PTHR46289:SF14">
    <property type="entry name" value="DUF4371 DOMAIN-CONTAINING PROTEIN"/>
    <property type="match status" value="1"/>
</dbReference>
<dbReference type="PANTHER" id="PTHR46289">
    <property type="entry name" value="52 KDA REPRESSOR OF THE INHIBITOR OF THE PROTEIN KINASE-LIKE PROTEIN-RELATED"/>
    <property type="match status" value="1"/>
</dbReference>
<dbReference type="AlphaFoldDB" id="A0A662YSU5"/>
<dbReference type="Proteomes" id="UP000289886">
    <property type="component" value="Unassembled WGS sequence"/>
</dbReference>
<name>A0A662YSU5_ACIRT</name>
<dbReference type="Pfam" id="PF05699">
    <property type="entry name" value="Dimer_Tnp_hAT"/>
    <property type="match status" value="1"/>
</dbReference>
<reference evidence="2 3" key="1">
    <citation type="submission" date="2019-01" db="EMBL/GenBank/DDBJ databases">
        <title>Draft Genome and Complete Hox-Cluster Characterization of the Sterlet Sturgeon (Acipenser ruthenus).</title>
        <authorList>
            <person name="Wei Q."/>
        </authorList>
    </citation>
    <scope>NUCLEOTIDE SEQUENCE [LARGE SCALE GENOMIC DNA]</scope>
    <source>
        <strain evidence="2">WHYD16114868_AA</strain>
        <tissue evidence="2">Blood</tissue>
    </source>
</reference>